<name>A0A8J5CVZ9_CHIOP</name>
<dbReference type="Gene3D" id="3.50.30.30">
    <property type="match status" value="1"/>
</dbReference>
<keyword evidence="6" id="KW-0732">Signal</keyword>
<evidence type="ECO:0000256" key="8">
    <source>
        <dbReference type="ARBA" id="ARBA00022833"/>
    </source>
</evidence>
<evidence type="ECO:0000256" key="11">
    <source>
        <dbReference type="ARBA" id="ARBA00023180"/>
    </source>
</evidence>
<comment type="subcellular location">
    <subcellularLocation>
        <location evidence="1">Secreted</location>
    </subcellularLocation>
</comment>
<accession>A0A8J5CVZ9</accession>
<dbReference type="PANTHER" id="PTHR12053">
    <property type="entry name" value="PROTEASE FAMILY M28 PLASMA GLUTAMATE CARBOXYPEPTIDASE-RELATED"/>
    <property type="match status" value="1"/>
</dbReference>
<evidence type="ECO:0000256" key="6">
    <source>
        <dbReference type="ARBA" id="ARBA00022729"/>
    </source>
</evidence>
<dbReference type="PANTHER" id="PTHR12053:SF3">
    <property type="entry name" value="CARBOXYPEPTIDASE Q"/>
    <property type="match status" value="1"/>
</dbReference>
<dbReference type="FunFam" id="3.50.30.30:FF:000009">
    <property type="entry name" value="Carboxypeptidase Q"/>
    <property type="match status" value="1"/>
</dbReference>
<dbReference type="InterPro" id="IPR039866">
    <property type="entry name" value="CPQ"/>
</dbReference>
<dbReference type="GO" id="GO:0070573">
    <property type="term" value="F:metallodipeptidase activity"/>
    <property type="evidence" value="ECO:0007669"/>
    <property type="project" value="InterPro"/>
</dbReference>
<dbReference type="AlphaFoldDB" id="A0A8J5CVZ9"/>
<keyword evidence="8" id="KW-0862">Zinc</keyword>
<keyword evidence="11" id="KW-0325">Glycoprotein</keyword>
<sequence>MASGELGMEDTLYQQNLSVGVHVESGACRAGESYATGSGELEAAIDWMVEKSRAEKLDNVHTEDVKAPHWVRNTENAWMTLPRLQKLSMMGLGSSVATPPEGITAEVLVVKNFDDLQKQKAKVPGKIVVFNPPWESYGVTLRYRLVSPSEAAKLGAVAALVRSITPFSLSSPHMGQQYYTVEDNLKISVGCITVEDAAMMERMQQRGQKIEVKLVMNAQNFPDVTTRNTVVEVLGTYTPNETVLVSGHLDSWDVGGTGGHG</sequence>
<dbReference type="GO" id="GO:0006508">
    <property type="term" value="P:proteolysis"/>
    <property type="evidence" value="ECO:0007669"/>
    <property type="project" value="UniProtKB-KW"/>
</dbReference>
<evidence type="ECO:0000256" key="4">
    <source>
        <dbReference type="ARBA" id="ARBA00022670"/>
    </source>
</evidence>
<evidence type="ECO:0000256" key="10">
    <source>
        <dbReference type="ARBA" id="ARBA00023145"/>
    </source>
</evidence>
<gene>
    <name evidence="12" type="primary">Cpq</name>
    <name evidence="12" type="ORF">GWK47_046939</name>
</gene>
<keyword evidence="5" id="KW-0479">Metal-binding</keyword>
<evidence type="ECO:0000313" key="12">
    <source>
        <dbReference type="EMBL" id="KAG0721200.1"/>
    </source>
</evidence>
<dbReference type="EMBL" id="JACEEZ010011577">
    <property type="protein sequence ID" value="KAG0721200.1"/>
    <property type="molecule type" value="Genomic_DNA"/>
</dbReference>
<evidence type="ECO:0000256" key="3">
    <source>
        <dbReference type="ARBA" id="ARBA00022525"/>
    </source>
</evidence>
<evidence type="ECO:0000256" key="5">
    <source>
        <dbReference type="ARBA" id="ARBA00022723"/>
    </source>
</evidence>
<keyword evidence="3" id="KW-0964">Secreted</keyword>
<dbReference type="GO" id="GO:0005615">
    <property type="term" value="C:extracellular space"/>
    <property type="evidence" value="ECO:0007669"/>
    <property type="project" value="TreeGrafter"/>
</dbReference>
<dbReference type="GO" id="GO:0046872">
    <property type="term" value="F:metal ion binding"/>
    <property type="evidence" value="ECO:0007669"/>
    <property type="project" value="UniProtKB-KW"/>
</dbReference>
<evidence type="ECO:0000256" key="1">
    <source>
        <dbReference type="ARBA" id="ARBA00004613"/>
    </source>
</evidence>
<keyword evidence="13" id="KW-1185">Reference proteome</keyword>
<evidence type="ECO:0000256" key="7">
    <source>
        <dbReference type="ARBA" id="ARBA00022801"/>
    </source>
</evidence>
<organism evidence="12 13">
    <name type="scientific">Chionoecetes opilio</name>
    <name type="common">Atlantic snow crab</name>
    <name type="synonym">Cancer opilio</name>
    <dbReference type="NCBI Taxonomy" id="41210"/>
    <lineage>
        <taxon>Eukaryota</taxon>
        <taxon>Metazoa</taxon>
        <taxon>Ecdysozoa</taxon>
        <taxon>Arthropoda</taxon>
        <taxon>Crustacea</taxon>
        <taxon>Multicrustacea</taxon>
        <taxon>Malacostraca</taxon>
        <taxon>Eumalacostraca</taxon>
        <taxon>Eucarida</taxon>
        <taxon>Decapoda</taxon>
        <taxon>Pleocyemata</taxon>
        <taxon>Brachyura</taxon>
        <taxon>Eubrachyura</taxon>
        <taxon>Majoidea</taxon>
        <taxon>Majidae</taxon>
        <taxon>Chionoecetes</taxon>
    </lineage>
</organism>
<evidence type="ECO:0000256" key="9">
    <source>
        <dbReference type="ARBA" id="ARBA00023049"/>
    </source>
</evidence>
<comment type="caution">
    <text evidence="12">The sequence shown here is derived from an EMBL/GenBank/DDBJ whole genome shotgun (WGS) entry which is preliminary data.</text>
</comment>
<evidence type="ECO:0000256" key="2">
    <source>
        <dbReference type="ARBA" id="ARBA00010918"/>
    </source>
</evidence>
<dbReference type="GO" id="GO:0004180">
    <property type="term" value="F:carboxypeptidase activity"/>
    <property type="evidence" value="ECO:0007669"/>
    <property type="project" value="UniProtKB-KW"/>
</dbReference>
<keyword evidence="12" id="KW-0121">Carboxypeptidase</keyword>
<keyword evidence="4" id="KW-0645">Protease</keyword>
<reference evidence="12" key="1">
    <citation type="submission" date="2020-07" db="EMBL/GenBank/DDBJ databases">
        <title>The High-quality genome of the commercially important snow crab, Chionoecetes opilio.</title>
        <authorList>
            <person name="Jeong J.-H."/>
            <person name="Ryu S."/>
        </authorList>
    </citation>
    <scope>NUCLEOTIDE SEQUENCE</scope>
    <source>
        <strain evidence="12">MADBK_172401_WGS</strain>
        <tissue evidence="12">Digestive gland</tissue>
    </source>
</reference>
<proteinExistence type="inferred from homology"/>
<keyword evidence="7" id="KW-0378">Hydrolase</keyword>
<dbReference type="SUPFAM" id="SSF53187">
    <property type="entry name" value="Zn-dependent exopeptidases"/>
    <property type="match status" value="1"/>
</dbReference>
<keyword evidence="10" id="KW-0865">Zymogen</keyword>
<evidence type="ECO:0000313" key="13">
    <source>
        <dbReference type="Proteomes" id="UP000770661"/>
    </source>
</evidence>
<protein>
    <submittedName>
        <fullName evidence="12">Carboxypeptidase Q</fullName>
    </submittedName>
</protein>
<comment type="similarity">
    <text evidence="2">Belongs to the peptidase M28 family.</text>
</comment>
<dbReference type="OrthoDB" id="10013407at2759"/>
<dbReference type="GO" id="GO:0043171">
    <property type="term" value="P:peptide catabolic process"/>
    <property type="evidence" value="ECO:0007669"/>
    <property type="project" value="TreeGrafter"/>
</dbReference>
<keyword evidence="9" id="KW-0482">Metalloprotease</keyword>
<dbReference type="Proteomes" id="UP000770661">
    <property type="component" value="Unassembled WGS sequence"/>
</dbReference>